<dbReference type="InterPro" id="IPR052072">
    <property type="entry name" value="Vascular_dev_regulator"/>
</dbReference>
<gene>
    <name evidence="3" type="ORF">Cni_G10060</name>
</gene>
<dbReference type="SMART" id="SM01132">
    <property type="entry name" value="DIL"/>
    <property type="match status" value="1"/>
</dbReference>
<feature type="domain" description="Dilute" evidence="2">
    <location>
        <begin position="87"/>
        <end position="369"/>
    </location>
</feature>
<keyword evidence="4" id="KW-1185">Reference proteome</keyword>
<reference evidence="3 4" key="1">
    <citation type="submission" date="2023-10" db="EMBL/GenBank/DDBJ databases">
        <title>Chromosome-scale genome assembly provides insights into flower coloration mechanisms of Canna indica.</title>
        <authorList>
            <person name="Li C."/>
        </authorList>
    </citation>
    <scope>NUCLEOTIDE SEQUENCE [LARGE SCALE GENOMIC DNA]</scope>
    <source>
        <tissue evidence="3">Flower</tissue>
    </source>
</reference>
<sequence>MTKEIEDARIAIEQAPPITKEVLVEENSMLELLTTRNKELEENHEALIKCLKEYKSFDNKRPATTLIVYKSLFHWHSFEAERTNIFERIIQTIRSSVENQENIGELAYWLSTTSTLLFLLQKNLRASNASSTGSYCSRATTSSFFSRIAQNARSSLSIMGISSGYSGMLGKPGSQSRIEARYPALLFKQQLTAYVERLYAIIRDNLKKEISPSLTLCIQGLFARSGTIGESPKSILSNNIAKQASNVHWQSIVKSLDNTLNILCENYEFCSFSNAEFVKDGLQDLEQWCSKTIEQLAGTAWEQLQHIRQTVEFLVLHQKSQKTLEEIRNEICPVSSVPQIYRVGTMFWDDKYGGAKGLSQEVNGELYRDIIGL</sequence>
<name>A0AAQ3K3H7_9LILI</name>
<dbReference type="InterPro" id="IPR002710">
    <property type="entry name" value="Dilute_dom"/>
</dbReference>
<dbReference type="Proteomes" id="UP001327560">
    <property type="component" value="Chromosome 3"/>
</dbReference>
<accession>A0AAQ3K3H7</accession>
<dbReference type="PANTHER" id="PTHR16027:SF6">
    <property type="entry name" value="DILUTE DOMAIN-CONTAINING PROTEIN"/>
    <property type="match status" value="1"/>
</dbReference>
<evidence type="ECO:0000256" key="1">
    <source>
        <dbReference type="SAM" id="Coils"/>
    </source>
</evidence>
<dbReference type="Pfam" id="PF01843">
    <property type="entry name" value="DIL"/>
    <property type="match status" value="1"/>
</dbReference>
<keyword evidence="1" id="KW-0175">Coiled coil</keyword>
<proteinExistence type="predicted"/>
<evidence type="ECO:0000313" key="3">
    <source>
        <dbReference type="EMBL" id="WOL01344.1"/>
    </source>
</evidence>
<protein>
    <recommendedName>
        <fullName evidence="2">Dilute domain-containing protein</fullName>
    </recommendedName>
</protein>
<feature type="coiled-coil region" evidence="1">
    <location>
        <begin position="23"/>
        <end position="50"/>
    </location>
</feature>
<dbReference type="EMBL" id="CP136892">
    <property type="protein sequence ID" value="WOL01344.1"/>
    <property type="molecule type" value="Genomic_DNA"/>
</dbReference>
<dbReference type="PROSITE" id="PS51126">
    <property type="entry name" value="DILUTE"/>
    <property type="match status" value="1"/>
</dbReference>
<evidence type="ECO:0000259" key="2">
    <source>
        <dbReference type="PROSITE" id="PS51126"/>
    </source>
</evidence>
<dbReference type="AlphaFoldDB" id="A0AAQ3K3H7"/>
<dbReference type="PANTHER" id="PTHR16027">
    <property type="entry name" value="DILUTE DOMAIN-CONTAINING PROTEIN YPR089W"/>
    <property type="match status" value="1"/>
</dbReference>
<evidence type="ECO:0000313" key="4">
    <source>
        <dbReference type="Proteomes" id="UP001327560"/>
    </source>
</evidence>
<organism evidence="3 4">
    <name type="scientific">Canna indica</name>
    <name type="common">Indian-shot</name>
    <dbReference type="NCBI Taxonomy" id="4628"/>
    <lineage>
        <taxon>Eukaryota</taxon>
        <taxon>Viridiplantae</taxon>
        <taxon>Streptophyta</taxon>
        <taxon>Embryophyta</taxon>
        <taxon>Tracheophyta</taxon>
        <taxon>Spermatophyta</taxon>
        <taxon>Magnoliopsida</taxon>
        <taxon>Liliopsida</taxon>
        <taxon>Zingiberales</taxon>
        <taxon>Cannaceae</taxon>
        <taxon>Canna</taxon>
    </lineage>
</organism>